<dbReference type="RefSeq" id="WP_390270064.1">
    <property type="nucleotide sequence ID" value="NZ_JBHRSA010000025.1"/>
</dbReference>
<keyword evidence="2" id="KW-1185">Reference proteome</keyword>
<dbReference type="Proteomes" id="UP001595279">
    <property type="component" value="Unassembled WGS sequence"/>
</dbReference>
<dbReference type="Pfam" id="PF09932">
    <property type="entry name" value="DUF2164"/>
    <property type="match status" value="1"/>
</dbReference>
<dbReference type="EMBL" id="JBHRSA010000025">
    <property type="protein sequence ID" value="MFC3039839.1"/>
    <property type="molecule type" value="Genomic_DNA"/>
</dbReference>
<organism evidence="1 2">
    <name type="scientific">Virgibacillus xinjiangensis</name>
    <dbReference type="NCBI Taxonomy" id="393090"/>
    <lineage>
        <taxon>Bacteria</taxon>
        <taxon>Bacillati</taxon>
        <taxon>Bacillota</taxon>
        <taxon>Bacilli</taxon>
        <taxon>Bacillales</taxon>
        <taxon>Bacillaceae</taxon>
        <taxon>Virgibacillus</taxon>
    </lineage>
</organism>
<reference evidence="2" key="1">
    <citation type="journal article" date="2019" name="Int. J. Syst. Evol. Microbiol.">
        <title>The Global Catalogue of Microorganisms (GCM) 10K type strain sequencing project: providing services to taxonomists for standard genome sequencing and annotation.</title>
        <authorList>
            <consortium name="The Broad Institute Genomics Platform"/>
            <consortium name="The Broad Institute Genome Sequencing Center for Infectious Disease"/>
            <person name="Wu L."/>
            <person name="Ma J."/>
        </authorList>
    </citation>
    <scope>NUCLEOTIDE SEQUENCE [LARGE SCALE GENOMIC DNA]</scope>
    <source>
        <strain evidence="2">KCTC 13128</strain>
    </source>
</reference>
<accession>A0ABV7CUB2</accession>
<evidence type="ECO:0000313" key="1">
    <source>
        <dbReference type="EMBL" id="MFC3039839.1"/>
    </source>
</evidence>
<proteinExistence type="predicted"/>
<gene>
    <name evidence="1" type="ORF">ACFOGI_06205</name>
</gene>
<comment type="caution">
    <text evidence="1">The sequence shown here is derived from an EMBL/GenBank/DDBJ whole genome shotgun (WGS) entry which is preliminary data.</text>
</comment>
<dbReference type="InterPro" id="IPR018680">
    <property type="entry name" value="DUF2164"/>
</dbReference>
<evidence type="ECO:0000313" key="2">
    <source>
        <dbReference type="Proteomes" id="UP001595279"/>
    </source>
</evidence>
<name>A0ABV7CUB2_9BACI</name>
<protein>
    <submittedName>
        <fullName evidence="1">DUF2164 domain-containing protein</fullName>
    </submittedName>
</protein>
<sequence>MYLRLSQEQKERIIRDIKDYFFEEHAEEIGELAAGNFLDFMVKEIGPYLYNEGIHDARDMLEQKLMNLDEDVQSLEKPVHHNRD</sequence>